<dbReference type="Pfam" id="PF12680">
    <property type="entry name" value="SnoaL_2"/>
    <property type="match status" value="1"/>
</dbReference>
<name>A0A2W5R1V5_ANCNO</name>
<accession>A0A2W5R1V5</accession>
<dbReference type="Proteomes" id="UP000248887">
    <property type="component" value="Unassembled WGS sequence"/>
</dbReference>
<dbReference type="AlphaFoldDB" id="A0A2W5R1V5"/>
<reference evidence="2 3" key="1">
    <citation type="submission" date="2017-08" db="EMBL/GenBank/DDBJ databases">
        <title>Infants hospitalized years apart are colonized by the same room-sourced microbial strains.</title>
        <authorList>
            <person name="Brooks B."/>
            <person name="Olm M.R."/>
            <person name="Firek B.A."/>
            <person name="Baker R."/>
            <person name="Thomas B.C."/>
            <person name="Morowitz M.J."/>
            <person name="Banfield J.F."/>
        </authorList>
    </citation>
    <scope>NUCLEOTIDE SEQUENCE [LARGE SCALE GENOMIC DNA]</scope>
    <source>
        <strain evidence="2">S2_005_001_R2_27</strain>
    </source>
</reference>
<evidence type="ECO:0000313" key="3">
    <source>
        <dbReference type="Proteomes" id="UP000248887"/>
    </source>
</evidence>
<protein>
    <recommendedName>
        <fullName evidence="1">SnoaL-like domain-containing protein</fullName>
    </recommendedName>
</protein>
<dbReference type="EMBL" id="QFQD01000028">
    <property type="protein sequence ID" value="PZQ82824.1"/>
    <property type="molecule type" value="Genomic_DNA"/>
</dbReference>
<gene>
    <name evidence="2" type="ORF">DI549_10215</name>
</gene>
<evidence type="ECO:0000259" key="1">
    <source>
        <dbReference type="Pfam" id="PF12680"/>
    </source>
</evidence>
<dbReference type="Gene3D" id="3.10.450.50">
    <property type="match status" value="1"/>
</dbReference>
<comment type="caution">
    <text evidence="2">The sequence shown here is derived from an EMBL/GenBank/DDBJ whole genome shotgun (WGS) entry which is preliminary data.</text>
</comment>
<organism evidence="2 3">
    <name type="scientific">Ancylobacter novellus</name>
    <name type="common">Thiobacillus novellus</name>
    <dbReference type="NCBI Taxonomy" id="921"/>
    <lineage>
        <taxon>Bacteria</taxon>
        <taxon>Pseudomonadati</taxon>
        <taxon>Pseudomonadota</taxon>
        <taxon>Alphaproteobacteria</taxon>
        <taxon>Hyphomicrobiales</taxon>
        <taxon>Xanthobacteraceae</taxon>
        <taxon>Ancylobacter</taxon>
    </lineage>
</organism>
<dbReference type="InterPro" id="IPR037401">
    <property type="entry name" value="SnoaL-like"/>
</dbReference>
<proteinExistence type="predicted"/>
<sequence length="164" mass="18089">MLLRPRFPPTHDRRLDVADHVADTSSATDLGATDAVEAFYAAYNRHDAGAAAALYAEDGWHEEAHNGARRQGREALQTGLDRFFGFITHAHWQPRERIDAGASVAVVYTLTGVLGVDIKGLPTRGRPIELRGVHLFDIVDGALRSTRDYWDPAAFQRQIAQVTA</sequence>
<dbReference type="SUPFAM" id="SSF54427">
    <property type="entry name" value="NTF2-like"/>
    <property type="match status" value="1"/>
</dbReference>
<feature type="domain" description="SnoaL-like" evidence="1">
    <location>
        <begin position="36"/>
        <end position="143"/>
    </location>
</feature>
<dbReference type="InterPro" id="IPR032710">
    <property type="entry name" value="NTF2-like_dom_sf"/>
</dbReference>
<evidence type="ECO:0000313" key="2">
    <source>
        <dbReference type="EMBL" id="PZQ82824.1"/>
    </source>
</evidence>